<sequence>METVGIFRQGQFFLRNSNTPGFADVPVVVIAGTQPGDLPLAGDWDGDGRDTPGVFRATAQSAQFFLSSANASGPLPTPINYGLVSDRPVVGKWR</sequence>
<proteinExistence type="predicted"/>
<keyword evidence="2" id="KW-1185">Reference proteome</keyword>
<reference evidence="1 2" key="1">
    <citation type="submission" date="2021-03" db="EMBL/GenBank/DDBJ databases">
        <title>Genomic and phenotypic characterization of Chloracidobacterium isolates provides evidence for multiple species.</title>
        <authorList>
            <person name="Saini M.K."/>
            <person name="Costas A.M.G."/>
            <person name="Tank M."/>
            <person name="Bryant D.A."/>
        </authorList>
    </citation>
    <scope>NUCLEOTIDE SEQUENCE [LARGE SCALE GENOMIC DNA]</scope>
    <source>
        <strain evidence="1 2">N</strain>
    </source>
</reference>
<evidence type="ECO:0000313" key="1">
    <source>
        <dbReference type="EMBL" id="QUV95690.1"/>
    </source>
</evidence>
<protein>
    <submittedName>
        <fullName evidence="1">Uncharacterized protein</fullName>
    </submittedName>
</protein>
<evidence type="ECO:0000313" key="2">
    <source>
        <dbReference type="Proteomes" id="UP000677668"/>
    </source>
</evidence>
<dbReference type="EMBL" id="CP072643">
    <property type="protein sequence ID" value="QUV95690.1"/>
    <property type="molecule type" value="Genomic_DNA"/>
</dbReference>
<dbReference type="RefSeq" id="WP_211423898.1">
    <property type="nucleotide sequence ID" value="NZ_CP072643.1"/>
</dbReference>
<name>A0ABX8B4X2_9BACT</name>
<dbReference type="Proteomes" id="UP000677668">
    <property type="component" value="Chromosome 2"/>
</dbReference>
<organism evidence="1 2">
    <name type="scientific">Chloracidobacterium sp. N</name>
    <dbReference type="NCBI Taxonomy" id="2821540"/>
    <lineage>
        <taxon>Bacteria</taxon>
        <taxon>Pseudomonadati</taxon>
        <taxon>Acidobacteriota</taxon>
        <taxon>Terriglobia</taxon>
        <taxon>Terriglobales</taxon>
        <taxon>Acidobacteriaceae</taxon>
        <taxon>Chloracidobacterium</taxon>
        <taxon>Chloracidobacterium aggregatum</taxon>
    </lineage>
</organism>
<gene>
    <name evidence="1" type="ORF">J8C05_12760</name>
</gene>
<accession>A0ABX8B4X2</accession>